<gene>
    <name evidence="2" type="ORF">SODALDRAFT_268173</name>
</gene>
<reference evidence="2 3" key="1">
    <citation type="journal article" date="2018" name="Mol. Ecol.">
        <title>The obligate alkalophilic soda-lake fungus Sodiomyces alkalinus has shifted to a protein diet.</title>
        <authorList>
            <person name="Grum-Grzhimaylo A.A."/>
            <person name="Falkoski D.L."/>
            <person name="van den Heuvel J."/>
            <person name="Valero-Jimenez C.A."/>
            <person name="Min B."/>
            <person name="Choi I.G."/>
            <person name="Lipzen A."/>
            <person name="Daum C.G."/>
            <person name="Aanen D.K."/>
            <person name="Tsang A."/>
            <person name="Henrissat B."/>
            <person name="Bilanenko E.N."/>
            <person name="de Vries R.P."/>
            <person name="van Kan J.A.L."/>
            <person name="Grigoriev I.V."/>
            <person name="Debets A.J.M."/>
        </authorList>
    </citation>
    <scope>NUCLEOTIDE SEQUENCE [LARGE SCALE GENOMIC DNA]</scope>
    <source>
        <strain evidence="2 3">F11</strain>
    </source>
</reference>
<dbReference type="AlphaFoldDB" id="A0A3N2Q7K2"/>
<protein>
    <submittedName>
        <fullName evidence="2">Uncharacterized protein</fullName>
    </submittedName>
</protein>
<keyword evidence="1" id="KW-0472">Membrane</keyword>
<evidence type="ECO:0000256" key="1">
    <source>
        <dbReference type="SAM" id="Phobius"/>
    </source>
</evidence>
<evidence type="ECO:0000313" key="3">
    <source>
        <dbReference type="Proteomes" id="UP000272025"/>
    </source>
</evidence>
<dbReference type="EMBL" id="ML119051">
    <property type="protein sequence ID" value="ROT42722.1"/>
    <property type="molecule type" value="Genomic_DNA"/>
</dbReference>
<proteinExistence type="predicted"/>
<dbReference type="RefSeq" id="XP_028470528.1">
    <property type="nucleotide sequence ID" value="XM_028607595.1"/>
</dbReference>
<keyword evidence="1" id="KW-0812">Transmembrane</keyword>
<feature type="non-terminal residue" evidence="2">
    <location>
        <position position="1"/>
    </location>
</feature>
<sequence length="57" mass="6793">EAYPNSPRDIFIFLASWLCGFLRRYKIIYWRITKQATKPLADLLLAIISFLSFIQRN</sequence>
<accession>A0A3N2Q7K2</accession>
<dbReference type="GeneID" id="39576073"/>
<feature type="transmembrane region" description="Helical" evidence="1">
    <location>
        <begin position="6"/>
        <end position="25"/>
    </location>
</feature>
<keyword evidence="1" id="KW-1133">Transmembrane helix</keyword>
<keyword evidence="3" id="KW-1185">Reference proteome</keyword>
<organism evidence="2 3">
    <name type="scientific">Sodiomyces alkalinus (strain CBS 110278 / VKM F-3762 / F11)</name>
    <name type="common">Alkaliphilic filamentous fungus</name>
    <dbReference type="NCBI Taxonomy" id="1314773"/>
    <lineage>
        <taxon>Eukaryota</taxon>
        <taxon>Fungi</taxon>
        <taxon>Dikarya</taxon>
        <taxon>Ascomycota</taxon>
        <taxon>Pezizomycotina</taxon>
        <taxon>Sordariomycetes</taxon>
        <taxon>Hypocreomycetidae</taxon>
        <taxon>Glomerellales</taxon>
        <taxon>Plectosphaerellaceae</taxon>
        <taxon>Sodiomyces</taxon>
    </lineage>
</organism>
<evidence type="ECO:0000313" key="2">
    <source>
        <dbReference type="EMBL" id="ROT42722.1"/>
    </source>
</evidence>
<dbReference type="Proteomes" id="UP000272025">
    <property type="component" value="Unassembled WGS sequence"/>
</dbReference>
<name>A0A3N2Q7K2_SODAK</name>